<keyword evidence="3" id="KW-1185">Reference proteome</keyword>
<reference evidence="3" key="1">
    <citation type="journal article" date="2019" name="Int. J. Syst. Evol. Microbiol.">
        <title>The Global Catalogue of Microorganisms (GCM) 10K type strain sequencing project: providing services to taxonomists for standard genome sequencing and annotation.</title>
        <authorList>
            <consortium name="The Broad Institute Genomics Platform"/>
            <consortium name="The Broad Institute Genome Sequencing Center for Infectious Disease"/>
            <person name="Wu L."/>
            <person name="Ma J."/>
        </authorList>
    </citation>
    <scope>NUCLEOTIDE SEQUENCE [LARGE SCALE GENOMIC DNA]</scope>
    <source>
        <strain evidence="3">JCM 17809</strain>
    </source>
</reference>
<protein>
    <submittedName>
        <fullName evidence="2">Uncharacterized protein</fullName>
    </submittedName>
</protein>
<feature type="region of interest" description="Disordered" evidence="1">
    <location>
        <begin position="1"/>
        <end position="119"/>
    </location>
</feature>
<comment type="caution">
    <text evidence="2">The sequence shown here is derived from an EMBL/GenBank/DDBJ whole genome shotgun (WGS) entry which is preliminary data.</text>
</comment>
<evidence type="ECO:0000313" key="3">
    <source>
        <dbReference type="Proteomes" id="UP001500945"/>
    </source>
</evidence>
<dbReference type="EMBL" id="BAABGM010000025">
    <property type="protein sequence ID" value="GAA4412949.1"/>
    <property type="molecule type" value="Genomic_DNA"/>
</dbReference>
<organism evidence="2 3">
    <name type="scientific">Fodinibacter luteus</name>
    <dbReference type="NCBI Taxonomy" id="552064"/>
    <lineage>
        <taxon>Bacteria</taxon>
        <taxon>Bacillati</taxon>
        <taxon>Actinomycetota</taxon>
        <taxon>Actinomycetes</taxon>
        <taxon>Micrococcales</taxon>
        <taxon>Intrasporangiaceae</taxon>
        <taxon>Fodinibacter (ex Wang et al. 2009)</taxon>
    </lineage>
</organism>
<evidence type="ECO:0000313" key="2">
    <source>
        <dbReference type="EMBL" id="GAA4412949.1"/>
    </source>
</evidence>
<gene>
    <name evidence="2" type="ORF">GCM10023168_35370</name>
</gene>
<accession>A0ABP8KRV4</accession>
<feature type="compositionally biased region" description="Basic and acidic residues" evidence="1">
    <location>
        <begin position="106"/>
        <end position="119"/>
    </location>
</feature>
<feature type="compositionally biased region" description="Low complexity" evidence="1">
    <location>
        <begin position="34"/>
        <end position="50"/>
    </location>
</feature>
<dbReference type="Proteomes" id="UP001500945">
    <property type="component" value="Unassembled WGS sequence"/>
</dbReference>
<evidence type="ECO:0000256" key="1">
    <source>
        <dbReference type="SAM" id="MobiDB-lite"/>
    </source>
</evidence>
<proteinExistence type="predicted"/>
<sequence>MGTPGSRAGEVNGSHGAAASAPTERGTTEGAGDAPAVGAVESKAAASATAAPPPVSRAREAARVRLMVTPRGRADENGSVLTEPPGADSRQWKGPQVGTRRSQHLRNPDVKEPDGPADP</sequence>
<name>A0ABP8KRV4_9MICO</name>